<protein>
    <recommendedName>
        <fullName evidence="3">Membrane protein insertase YidC</fullName>
    </recommendedName>
    <alternativeName>
        <fullName evidence="11">Foldase YidC</fullName>
    </alternativeName>
    <alternativeName>
        <fullName evidence="10">Membrane integrase YidC</fullName>
    </alternativeName>
    <alternativeName>
        <fullName evidence="9">Membrane protein YidC</fullName>
    </alternativeName>
</protein>
<dbReference type="GO" id="GO:0051205">
    <property type="term" value="P:protein insertion into membrane"/>
    <property type="evidence" value="ECO:0007669"/>
    <property type="project" value="TreeGrafter"/>
</dbReference>
<evidence type="ECO:0000256" key="12">
    <source>
        <dbReference type="RuleBase" id="RU003945"/>
    </source>
</evidence>
<reference evidence="15" key="1">
    <citation type="submission" date="2023-02" db="EMBL/GenBank/DDBJ databases">
        <title>Nocardiopsis ansamitocini NBRC 112285.</title>
        <authorList>
            <person name="Ichikawa N."/>
            <person name="Sato H."/>
            <person name="Tonouchi N."/>
        </authorList>
    </citation>
    <scope>NUCLEOTIDE SEQUENCE</scope>
    <source>
        <strain evidence="15">NBRC 112285</strain>
    </source>
</reference>
<accession>A0A9W6UIS1</accession>
<comment type="caution">
    <text evidence="15">The sequence shown here is derived from an EMBL/GenBank/DDBJ whole genome shotgun (WGS) entry which is preliminary data.</text>
</comment>
<feature type="transmembrane region" description="Helical" evidence="13">
    <location>
        <begin position="199"/>
        <end position="228"/>
    </location>
</feature>
<gene>
    <name evidence="15" type="ORF">Nans01_16810</name>
</gene>
<feature type="transmembrane region" description="Helical" evidence="13">
    <location>
        <begin position="146"/>
        <end position="170"/>
    </location>
</feature>
<dbReference type="Pfam" id="PF02096">
    <property type="entry name" value="60KD_IMP"/>
    <property type="match status" value="1"/>
</dbReference>
<dbReference type="PANTHER" id="PTHR12428:SF65">
    <property type="entry name" value="CYTOCHROME C OXIDASE ASSEMBLY PROTEIN COX18, MITOCHONDRIAL"/>
    <property type="match status" value="1"/>
</dbReference>
<evidence type="ECO:0000256" key="5">
    <source>
        <dbReference type="ARBA" id="ARBA00022989"/>
    </source>
</evidence>
<dbReference type="PANTHER" id="PTHR12428">
    <property type="entry name" value="OXA1"/>
    <property type="match status" value="1"/>
</dbReference>
<evidence type="ECO:0000256" key="9">
    <source>
        <dbReference type="ARBA" id="ARBA00031538"/>
    </source>
</evidence>
<comment type="subcellular location">
    <subcellularLocation>
        <location evidence="1 12">Membrane</location>
        <topology evidence="1 12">Multi-pass membrane protein</topology>
    </subcellularLocation>
</comment>
<keyword evidence="4 12" id="KW-0812">Transmembrane</keyword>
<comment type="function">
    <text evidence="7">Required for the insertion and/or proper folding and/or complex formation of integral membrane proteins into the membrane. Involved in integration of membrane proteins that insert both dependently and independently of the Sec translocase complex, as well as at least some lipoproteins. Aids folding of multispanning membrane proteins.</text>
</comment>
<dbReference type="GO" id="GO:0032977">
    <property type="term" value="F:membrane insertase activity"/>
    <property type="evidence" value="ECO:0007669"/>
    <property type="project" value="InterPro"/>
</dbReference>
<dbReference type="AlphaFoldDB" id="A0A9W6UIS1"/>
<evidence type="ECO:0000256" key="7">
    <source>
        <dbReference type="ARBA" id="ARBA00025034"/>
    </source>
</evidence>
<evidence type="ECO:0000256" key="1">
    <source>
        <dbReference type="ARBA" id="ARBA00004141"/>
    </source>
</evidence>
<comment type="similarity">
    <text evidence="2">Belongs to the OXA1/ALB3/YidC family. Type 1 subfamily.</text>
</comment>
<evidence type="ECO:0000256" key="8">
    <source>
        <dbReference type="ARBA" id="ARBA00026028"/>
    </source>
</evidence>
<proteinExistence type="inferred from homology"/>
<evidence type="ECO:0000256" key="13">
    <source>
        <dbReference type="SAM" id="Phobius"/>
    </source>
</evidence>
<feature type="domain" description="Membrane insertase YidC/Oxa/ALB C-terminal" evidence="14">
    <location>
        <begin position="36"/>
        <end position="234"/>
    </location>
</feature>
<organism evidence="15 16">
    <name type="scientific">Nocardiopsis ansamitocini</name>
    <dbReference type="NCBI Taxonomy" id="1670832"/>
    <lineage>
        <taxon>Bacteria</taxon>
        <taxon>Bacillati</taxon>
        <taxon>Actinomycetota</taxon>
        <taxon>Actinomycetes</taxon>
        <taxon>Streptosporangiales</taxon>
        <taxon>Nocardiopsidaceae</taxon>
        <taxon>Nocardiopsis</taxon>
    </lineage>
</organism>
<evidence type="ECO:0000256" key="3">
    <source>
        <dbReference type="ARBA" id="ARBA00015325"/>
    </source>
</evidence>
<name>A0A9W6UIS1_9ACTN</name>
<keyword evidence="16" id="KW-1185">Reference proteome</keyword>
<comment type="subunit">
    <text evidence="8">Interacts with the Sec translocase complex via SecD. Specifically interacts with transmembrane segments of nascent integral membrane proteins during membrane integration.</text>
</comment>
<feature type="transmembrane region" description="Helical" evidence="13">
    <location>
        <begin position="35"/>
        <end position="55"/>
    </location>
</feature>
<evidence type="ECO:0000256" key="10">
    <source>
        <dbReference type="ARBA" id="ARBA00033245"/>
    </source>
</evidence>
<dbReference type="Proteomes" id="UP001165092">
    <property type="component" value="Unassembled WGS sequence"/>
</dbReference>
<evidence type="ECO:0000259" key="14">
    <source>
        <dbReference type="Pfam" id="PF02096"/>
    </source>
</evidence>
<evidence type="ECO:0000256" key="2">
    <source>
        <dbReference type="ARBA" id="ARBA00010527"/>
    </source>
</evidence>
<evidence type="ECO:0000256" key="6">
    <source>
        <dbReference type="ARBA" id="ARBA00023136"/>
    </source>
</evidence>
<dbReference type="InterPro" id="IPR001708">
    <property type="entry name" value="YidC/ALB3/OXA1/COX18"/>
</dbReference>
<dbReference type="NCBIfam" id="TIGR03592">
    <property type="entry name" value="yidC_oxa1_cterm"/>
    <property type="match status" value="1"/>
</dbReference>
<dbReference type="GO" id="GO:0005886">
    <property type="term" value="C:plasma membrane"/>
    <property type="evidence" value="ECO:0007669"/>
    <property type="project" value="TreeGrafter"/>
</dbReference>
<evidence type="ECO:0000256" key="11">
    <source>
        <dbReference type="ARBA" id="ARBA00033342"/>
    </source>
</evidence>
<dbReference type="RefSeq" id="WP_285758385.1">
    <property type="nucleotide sequence ID" value="NZ_BSQG01000002.1"/>
</dbReference>
<sequence>MYSFGPIAVLVTIAYATVTALTGGLAPLFGTAAGAAAIVCLTVLVRLVLLPLSYLQVRAEKTRARLAPQLAALRERHARKPEVLVQETRKLYAKEKTSPLAGCLPTLAQMPLFIAVYGLFVTAEIGGGANELLTHRLGGTPLGSTLLPLDAGSLPVFAVLIVLLALIAWATRRWLTLPAFAQNASAGQPPVPGMAMMSYLPYGMIAALAVVPVAAGVYMVATGVWTLAERLILRRFVTG</sequence>
<evidence type="ECO:0000313" key="15">
    <source>
        <dbReference type="EMBL" id="GLU47330.1"/>
    </source>
</evidence>
<dbReference type="InterPro" id="IPR028055">
    <property type="entry name" value="YidC/Oxa/ALB_C"/>
</dbReference>
<dbReference type="EMBL" id="BSQG01000002">
    <property type="protein sequence ID" value="GLU47330.1"/>
    <property type="molecule type" value="Genomic_DNA"/>
</dbReference>
<evidence type="ECO:0000256" key="4">
    <source>
        <dbReference type="ARBA" id="ARBA00022692"/>
    </source>
</evidence>
<keyword evidence="6 13" id="KW-0472">Membrane</keyword>
<feature type="transmembrane region" description="Helical" evidence="13">
    <location>
        <begin position="7"/>
        <end position="29"/>
    </location>
</feature>
<keyword evidence="5 13" id="KW-1133">Transmembrane helix</keyword>
<evidence type="ECO:0000313" key="16">
    <source>
        <dbReference type="Proteomes" id="UP001165092"/>
    </source>
</evidence>